<evidence type="ECO:0000313" key="2">
    <source>
        <dbReference type="EMBL" id="GJD97349.1"/>
    </source>
</evidence>
<comment type="caution">
    <text evidence="2">The sequence shown here is derived from an EMBL/GenBank/DDBJ whole genome shotgun (WGS) entry which is preliminary data.</text>
</comment>
<keyword evidence="3" id="KW-1185">Reference proteome</keyword>
<dbReference type="EMBL" id="BPQP01000088">
    <property type="protein sequence ID" value="GJD97349.1"/>
    <property type="molecule type" value="Genomic_DNA"/>
</dbReference>
<dbReference type="Proteomes" id="UP001055125">
    <property type="component" value="Unassembled WGS sequence"/>
</dbReference>
<feature type="compositionally biased region" description="Basic and acidic residues" evidence="1">
    <location>
        <begin position="35"/>
        <end position="47"/>
    </location>
</feature>
<reference evidence="2" key="1">
    <citation type="journal article" date="2021" name="Front. Microbiol.">
        <title>Comprehensive Comparative Genomics and Phenotyping of Methylobacterium Species.</title>
        <authorList>
            <person name="Alessa O."/>
            <person name="Ogura Y."/>
            <person name="Fujitani Y."/>
            <person name="Takami H."/>
            <person name="Hayashi T."/>
            <person name="Sahin N."/>
            <person name="Tani A."/>
        </authorList>
    </citation>
    <scope>NUCLEOTIDE SEQUENCE</scope>
    <source>
        <strain evidence="2">DSM 19015</strain>
    </source>
</reference>
<gene>
    <name evidence="2" type="ORF">OCOJLMKI_4578</name>
</gene>
<protein>
    <recommendedName>
        <fullName evidence="4">DUF5681 domain-containing protein</fullName>
    </recommendedName>
</protein>
<dbReference type="SUPFAM" id="SSF52096">
    <property type="entry name" value="ClpP/crotonase"/>
    <property type="match status" value="1"/>
</dbReference>
<organism evidence="2 3">
    <name type="scientific">Methylobacterium iners</name>
    <dbReference type="NCBI Taxonomy" id="418707"/>
    <lineage>
        <taxon>Bacteria</taxon>
        <taxon>Pseudomonadati</taxon>
        <taxon>Pseudomonadota</taxon>
        <taxon>Alphaproteobacteria</taxon>
        <taxon>Hyphomicrobiales</taxon>
        <taxon>Methylobacteriaceae</taxon>
        <taxon>Methylobacterium</taxon>
    </lineage>
</organism>
<evidence type="ECO:0000256" key="1">
    <source>
        <dbReference type="SAM" id="MobiDB-lite"/>
    </source>
</evidence>
<name>A0ABQ4S640_9HYPH</name>
<proteinExistence type="predicted"/>
<evidence type="ECO:0000313" key="3">
    <source>
        <dbReference type="Proteomes" id="UP001055125"/>
    </source>
</evidence>
<feature type="compositionally biased region" description="Basic residues" evidence="1">
    <location>
        <begin position="17"/>
        <end position="34"/>
    </location>
</feature>
<sequence>MSEATPVDTAIEPAQRRVLKPRRARRPTRKARRRSASEAHRQKLEAANVPERDVFATVLFNLFISHLANGSPGAIRVAKDVMRNLPEKYDRKASFERLKGMVAREKAGRQRIDRPAELS</sequence>
<evidence type="ECO:0008006" key="4">
    <source>
        <dbReference type="Google" id="ProtNLM"/>
    </source>
</evidence>
<dbReference type="InterPro" id="IPR029045">
    <property type="entry name" value="ClpP/crotonase-like_dom_sf"/>
</dbReference>
<feature type="region of interest" description="Disordered" evidence="1">
    <location>
        <begin position="1"/>
        <end position="47"/>
    </location>
</feature>
<accession>A0ABQ4S640</accession>
<reference evidence="2" key="2">
    <citation type="submission" date="2021-08" db="EMBL/GenBank/DDBJ databases">
        <authorList>
            <person name="Tani A."/>
            <person name="Ola A."/>
            <person name="Ogura Y."/>
            <person name="Katsura K."/>
            <person name="Hayashi T."/>
        </authorList>
    </citation>
    <scope>NUCLEOTIDE SEQUENCE</scope>
    <source>
        <strain evidence="2">DSM 19015</strain>
    </source>
</reference>